<reference evidence="9" key="1">
    <citation type="journal article" date="2013" name="Genome Announc.">
        <title>Draft genome sequence of the basidiomycetous yeast-like fungus Pseudozyma hubeiensis SY62, which produces an abundant amount of the biosurfactant mannosylerythritol lipids.</title>
        <authorList>
            <person name="Konishi M."/>
            <person name="Hatada Y."/>
            <person name="Horiuchi J."/>
        </authorList>
    </citation>
    <scope>NUCLEOTIDE SEQUENCE [LARGE SCALE GENOMIC DNA]</scope>
    <source>
        <strain evidence="9">SY62</strain>
    </source>
</reference>
<dbReference type="OrthoDB" id="2585655at2759"/>
<evidence type="ECO:0000256" key="4">
    <source>
        <dbReference type="ARBA" id="ARBA00023136"/>
    </source>
</evidence>
<proteinExistence type="predicted"/>
<dbReference type="AlphaFoldDB" id="R9P8U4"/>
<protein>
    <submittedName>
        <fullName evidence="8">Multidrug transporter</fullName>
    </submittedName>
</protein>
<dbReference type="GO" id="GO:0005886">
    <property type="term" value="C:plasma membrane"/>
    <property type="evidence" value="ECO:0007669"/>
    <property type="project" value="TreeGrafter"/>
</dbReference>
<comment type="subcellular location">
    <subcellularLocation>
        <location evidence="1">Membrane</location>
        <topology evidence="1">Multi-pass membrane protein</topology>
    </subcellularLocation>
</comment>
<evidence type="ECO:0000256" key="2">
    <source>
        <dbReference type="ARBA" id="ARBA00022692"/>
    </source>
</evidence>
<dbReference type="HOGENOM" id="CLU_739939_0_0_1"/>
<dbReference type="PANTHER" id="PTHR23502:SF184">
    <property type="entry name" value="MAJOR FACILITATOR SUPERFAMILY (MFS) PROFILE DOMAIN-CONTAINING PROTEIN"/>
    <property type="match status" value="1"/>
</dbReference>
<dbReference type="eggNOG" id="KOG0255">
    <property type="taxonomic scope" value="Eukaryota"/>
</dbReference>
<organism evidence="8 9">
    <name type="scientific">Pseudozyma hubeiensis (strain SY62)</name>
    <name type="common">Yeast</name>
    <dbReference type="NCBI Taxonomy" id="1305764"/>
    <lineage>
        <taxon>Eukaryota</taxon>
        <taxon>Fungi</taxon>
        <taxon>Dikarya</taxon>
        <taxon>Basidiomycota</taxon>
        <taxon>Ustilaginomycotina</taxon>
        <taxon>Ustilaginomycetes</taxon>
        <taxon>Ustilaginales</taxon>
        <taxon>Ustilaginaceae</taxon>
        <taxon>Pseudozyma</taxon>
    </lineage>
</organism>
<evidence type="ECO:0000313" key="9">
    <source>
        <dbReference type="Proteomes" id="UP000014071"/>
    </source>
</evidence>
<dbReference type="GeneID" id="24110642"/>
<dbReference type="Gene3D" id="1.20.1250.20">
    <property type="entry name" value="MFS general substrate transporter like domains"/>
    <property type="match status" value="1"/>
</dbReference>
<evidence type="ECO:0000256" key="1">
    <source>
        <dbReference type="ARBA" id="ARBA00004141"/>
    </source>
</evidence>
<dbReference type="SUPFAM" id="SSF103473">
    <property type="entry name" value="MFS general substrate transporter"/>
    <property type="match status" value="1"/>
</dbReference>
<evidence type="ECO:0000259" key="7">
    <source>
        <dbReference type="PROSITE" id="PS50850"/>
    </source>
</evidence>
<dbReference type="PANTHER" id="PTHR23502">
    <property type="entry name" value="MAJOR FACILITATOR SUPERFAMILY"/>
    <property type="match status" value="1"/>
</dbReference>
<accession>R9P8U4</accession>
<dbReference type="RefSeq" id="XP_012191363.1">
    <property type="nucleotide sequence ID" value="XM_012335973.1"/>
</dbReference>
<evidence type="ECO:0000256" key="6">
    <source>
        <dbReference type="SAM" id="Phobius"/>
    </source>
</evidence>
<dbReference type="InterPro" id="IPR036259">
    <property type="entry name" value="MFS_trans_sf"/>
</dbReference>
<evidence type="ECO:0000256" key="3">
    <source>
        <dbReference type="ARBA" id="ARBA00022989"/>
    </source>
</evidence>
<dbReference type="GO" id="GO:0022857">
    <property type="term" value="F:transmembrane transporter activity"/>
    <property type="evidence" value="ECO:0007669"/>
    <property type="project" value="InterPro"/>
</dbReference>
<name>R9P8U4_PSEHS</name>
<evidence type="ECO:0000256" key="5">
    <source>
        <dbReference type="SAM" id="MobiDB-lite"/>
    </source>
</evidence>
<feature type="domain" description="Major facilitator superfamily (MFS) profile" evidence="7">
    <location>
        <begin position="151"/>
        <end position="374"/>
    </location>
</feature>
<dbReference type="Pfam" id="PF07690">
    <property type="entry name" value="MFS_1"/>
    <property type="match status" value="1"/>
</dbReference>
<dbReference type="InterPro" id="IPR011701">
    <property type="entry name" value="MFS"/>
</dbReference>
<dbReference type="STRING" id="1305764.R9P8U4"/>
<sequence>MSLANNGGAPSTSLTDDRLSSRATTYYRWFDNRYCPASRPEQVANPNLLGVTAVSAPGLQPVATDASSTDISWASASTPPIVSVSVTELQRDPGTRERFLSVAERQIGVFDAAQRRAGTGDNPSTVVNIATPAKPDSDPADSTTWSPRRKWLLTCLVGVTMFNGSFASTAPNGASIHIVHQFGLSNEELAFVASSFVGGCVAGPIIWSPMSEVYGRRPVFLISNLLYSLTNIGCALAPNKAVLFNSRFLAGVFSSSAFSNAAAVTTDLFAPPHRAFPMVVVSLSPLLGPCFGPLFGSVVSLDLRWPWVFWFMGALGLVLQVALLFLPETYAPILIVRAKPRQIIATPVRTRRQRIVTLLVVNLARPVSIYTRYS</sequence>
<dbReference type="PROSITE" id="PS50850">
    <property type="entry name" value="MFS"/>
    <property type="match status" value="1"/>
</dbReference>
<keyword evidence="9" id="KW-1185">Reference proteome</keyword>
<feature type="transmembrane region" description="Helical" evidence="6">
    <location>
        <begin position="275"/>
        <end position="295"/>
    </location>
</feature>
<dbReference type="InterPro" id="IPR020846">
    <property type="entry name" value="MFS_dom"/>
</dbReference>
<dbReference type="Proteomes" id="UP000014071">
    <property type="component" value="Unassembled WGS sequence"/>
</dbReference>
<feature type="region of interest" description="Disordered" evidence="5">
    <location>
        <begin position="118"/>
        <end position="143"/>
    </location>
</feature>
<keyword evidence="3 6" id="KW-1133">Transmembrane helix</keyword>
<keyword evidence="2 6" id="KW-0812">Transmembrane</keyword>
<feature type="transmembrane region" description="Helical" evidence="6">
    <location>
        <begin position="307"/>
        <end position="335"/>
    </location>
</feature>
<evidence type="ECO:0000313" key="8">
    <source>
        <dbReference type="EMBL" id="GAC97776.1"/>
    </source>
</evidence>
<gene>
    <name evidence="8" type="ORF">PHSY_005363</name>
</gene>
<keyword evidence="4 6" id="KW-0472">Membrane</keyword>
<dbReference type="EMBL" id="DF238811">
    <property type="protein sequence ID" value="GAC97776.1"/>
    <property type="molecule type" value="Genomic_DNA"/>
</dbReference>